<accession>A0A383W8I9</accession>
<dbReference type="InterPro" id="IPR030458">
    <property type="entry name" value="Glyco_hydro_31_AS"/>
</dbReference>
<evidence type="ECO:0000259" key="9">
    <source>
        <dbReference type="Pfam" id="PF13802"/>
    </source>
</evidence>
<dbReference type="Pfam" id="PF21365">
    <property type="entry name" value="Glyco_hydro_31_3rd"/>
    <property type="match status" value="1"/>
</dbReference>
<protein>
    <recommendedName>
        <fullName evidence="5">Maltase</fullName>
    </recommendedName>
</protein>
<gene>
    <name evidence="11" type="ORF">BQ4739_LOCUS13783</name>
</gene>
<evidence type="ECO:0000256" key="3">
    <source>
        <dbReference type="ARBA" id="ARBA00023180"/>
    </source>
</evidence>
<evidence type="ECO:0000256" key="4">
    <source>
        <dbReference type="ARBA" id="ARBA00023295"/>
    </source>
</evidence>
<evidence type="ECO:0000256" key="6">
    <source>
        <dbReference type="RuleBase" id="RU361185"/>
    </source>
</evidence>
<evidence type="ECO:0000256" key="5">
    <source>
        <dbReference type="ARBA" id="ARBA00041343"/>
    </source>
</evidence>
<keyword evidence="3" id="KW-0325">Glycoprotein</keyword>
<dbReference type="Pfam" id="PF13802">
    <property type="entry name" value="Gal_mutarotas_2"/>
    <property type="match status" value="1"/>
</dbReference>
<evidence type="ECO:0000256" key="1">
    <source>
        <dbReference type="ARBA" id="ARBA00007806"/>
    </source>
</evidence>
<dbReference type="GO" id="GO:0005975">
    <property type="term" value="P:carbohydrate metabolic process"/>
    <property type="evidence" value="ECO:0007669"/>
    <property type="project" value="InterPro"/>
</dbReference>
<dbReference type="SUPFAM" id="SSF51011">
    <property type="entry name" value="Glycosyl hydrolase domain"/>
    <property type="match status" value="1"/>
</dbReference>
<evidence type="ECO:0000259" key="8">
    <source>
        <dbReference type="Pfam" id="PF01055"/>
    </source>
</evidence>
<keyword evidence="4 6" id="KW-0326">Glycosidase</keyword>
<feature type="domain" description="Glycoside hydrolase family 31 N-terminal" evidence="9">
    <location>
        <begin position="127"/>
        <end position="232"/>
    </location>
</feature>
<name>A0A383W8I9_TETOB</name>
<dbReference type="InterPro" id="IPR017853">
    <property type="entry name" value="GH"/>
</dbReference>
<dbReference type="Gene3D" id="2.60.40.1180">
    <property type="entry name" value="Golgi alpha-mannosidase II"/>
    <property type="match status" value="2"/>
</dbReference>
<dbReference type="SUPFAM" id="SSF74650">
    <property type="entry name" value="Galactose mutarotase-like"/>
    <property type="match status" value="1"/>
</dbReference>
<dbReference type="InterPro" id="IPR011013">
    <property type="entry name" value="Gal_mutarotase_sf_dom"/>
</dbReference>
<sequence>MHNHRLSILLCISLLGSAAQSALAAAGAPVQQQAYAVSAVAAGTASSLARTTQLSLVNEQLQQYGQSFEQLTVQVTPETASRLHVKVAPTGQQLWEVPESIVPRPGSEPGLSSSSLQYAVELSQPGQPFGLTVNRKSNGQPIFDTNGHRFIFKDQYIELTTNVPEDADLYGLGEVSLPTGLLLPRDGTVITMWARDLASAMPYVNLYGSHPFYLQINRDGSSHGVLFLNSNGMDVSLNKTSLTYKVIGGLVDLYFFTGPTPEEVIRQYHQVIGAPAMTPYWSLGFHQTRWGYQNISVLEEVVANYTAVDLPLEVVWSDIEYMSTRFWTMEFDEHRYPAAKMKSFVEGLHEQGQHWVAIQDAGVAADKGYKAYEEGTRDRVWITDHKGKDYLGQVWPGKTVYPDYLDNANTSRWLVDNLQHMYDKVPYDGLWLDMNEASNFCSGMQCKPNRRNKTATYWLEVETPRDYNINELIPLRTTCQMSCEEPAADNKWESPPYNIQNFDNTGMRENRQAGLGWKTIAPSALHANGAREYDAHNLYGTAMALEHHAAVEKITGKRPFLLTRSTFPGAGRFTAHWTGDNGVNWENLYMSIAGIINTNMWGMPMVGADICGFADMAFKEGGSPDVIPESSLRELCNRWASLGAFYPFSRNHYAYFTRSHEYYQWPDVAAAAKKAYSLRYQLLSYIYSGFFLAHVKGGTVARPLLFTDPSDVDARNATAQWMMGEALLVSPVVTEATTTIKPHFTAGAWYNAWDNTRMTLSKGQAVELEVPLGDIAVHYRGGAVIPTQPYAKVTRDIRLAPVTLLVTLPAEPAGKSEAAGPLAPYAHEEVCAAAIEENEGQLVSCGLLYMDRGDDIQVSADNTVQVWYTAVSSADGRSGTLSSTIKAHAGDAAGKLRIAAVHILGVPAAEGTAVPAASINGRPLAAAFDETAGVLKISGIELLVGEPLDITWTLGSFSG</sequence>
<dbReference type="EMBL" id="FNXT01001193">
    <property type="protein sequence ID" value="SZX73520.1"/>
    <property type="molecule type" value="Genomic_DNA"/>
</dbReference>
<proteinExistence type="inferred from homology"/>
<dbReference type="PANTHER" id="PTHR22762">
    <property type="entry name" value="ALPHA-GLUCOSIDASE"/>
    <property type="match status" value="1"/>
</dbReference>
<dbReference type="Proteomes" id="UP000256970">
    <property type="component" value="Unassembled WGS sequence"/>
</dbReference>
<evidence type="ECO:0000313" key="11">
    <source>
        <dbReference type="EMBL" id="SZX73520.1"/>
    </source>
</evidence>
<dbReference type="Gene3D" id="3.20.20.80">
    <property type="entry name" value="Glycosidases"/>
    <property type="match status" value="1"/>
</dbReference>
<feature type="domain" description="Glycosyl hydrolase family 31 C-terminal" evidence="10">
    <location>
        <begin position="697"/>
        <end position="785"/>
    </location>
</feature>
<keyword evidence="12" id="KW-1185">Reference proteome</keyword>
<comment type="similarity">
    <text evidence="1 6">Belongs to the glycosyl hydrolase 31 family.</text>
</comment>
<dbReference type="CDD" id="cd06602">
    <property type="entry name" value="GH31_MGAM_SI_GAA"/>
    <property type="match status" value="1"/>
</dbReference>
<dbReference type="CDD" id="cd14752">
    <property type="entry name" value="GH31_N"/>
    <property type="match status" value="1"/>
</dbReference>
<evidence type="ECO:0000256" key="7">
    <source>
        <dbReference type="SAM" id="SignalP"/>
    </source>
</evidence>
<dbReference type="PANTHER" id="PTHR22762:SF133">
    <property type="entry name" value="P-TYPE DOMAIN-CONTAINING PROTEIN"/>
    <property type="match status" value="1"/>
</dbReference>
<dbReference type="InterPro" id="IPR025887">
    <property type="entry name" value="Glyco_hydro_31_N_dom"/>
</dbReference>
<dbReference type="Gene3D" id="2.60.40.1760">
    <property type="entry name" value="glycosyl hydrolase (family 31)"/>
    <property type="match status" value="1"/>
</dbReference>
<dbReference type="AlphaFoldDB" id="A0A383W8I9"/>
<organism evidence="11 12">
    <name type="scientific">Tetradesmus obliquus</name>
    <name type="common">Green alga</name>
    <name type="synonym">Acutodesmus obliquus</name>
    <dbReference type="NCBI Taxonomy" id="3088"/>
    <lineage>
        <taxon>Eukaryota</taxon>
        <taxon>Viridiplantae</taxon>
        <taxon>Chlorophyta</taxon>
        <taxon>core chlorophytes</taxon>
        <taxon>Chlorophyceae</taxon>
        <taxon>CS clade</taxon>
        <taxon>Sphaeropleales</taxon>
        <taxon>Scenedesmaceae</taxon>
        <taxon>Tetradesmus</taxon>
    </lineage>
</organism>
<evidence type="ECO:0000313" key="12">
    <source>
        <dbReference type="Proteomes" id="UP000256970"/>
    </source>
</evidence>
<keyword evidence="7" id="KW-0732">Signal</keyword>
<dbReference type="InterPro" id="IPR013780">
    <property type="entry name" value="Glyco_hydro_b"/>
</dbReference>
<evidence type="ECO:0000256" key="2">
    <source>
        <dbReference type="ARBA" id="ARBA00022801"/>
    </source>
</evidence>
<feature type="domain" description="Glycoside hydrolase family 31 TIM barrel" evidence="8">
    <location>
        <begin position="275"/>
        <end position="688"/>
    </location>
</feature>
<dbReference type="Pfam" id="PF01055">
    <property type="entry name" value="Glyco_hydro_31_2nd"/>
    <property type="match status" value="1"/>
</dbReference>
<dbReference type="SUPFAM" id="SSF51445">
    <property type="entry name" value="(Trans)glycosidases"/>
    <property type="match status" value="1"/>
</dbReference>
<evidence type="ECO:0000259" key="10">
    <source>
        <dbReference type="Pfam" id="PF21365"/>
    </source>
</evidence>
<dbReference type="GO" id="GO:0004553">
    <property type="term" value="F:hydrolase activity, hydrolyzing O-glycosyl compounds"/>
    <property type="evidence" value="ECO:0007669"/>
    <property type="project" value="InterPro"/>
</dbReference>
<dbReference type="InterPro" id="IPR048395">
    <property type="entry name" value="Glyco_hydro_31_C"/>
</dbReference>
<dbReference type="GO" id="GO:0030246">
    <property type="term" value="F:carbohydrate binding"/>
    <property type="evidence" value="ECO:0007669"/>
    <property type="project" value="InterPro"/>
</dbReference>
<keyword evidence="2 6" id="KW-0378">Hydrolase</keyword>
<feature type="signal peptide" evidence="7">
    <location>
        <begin position="1"/>
        <end position="24"/>
    </location>
</feature>
<dbReference type="STRING" id="3088.A0A383W8I9"/>
<dbReference type="PROSITE" id="PS00129">
    <property type="entry name" value="GLYCOSYL_HYDROL_F31_1"/>
    <property type="match status" value="1"/>
</dbReference>
<dbReference type="InterPro" id="IPR000322">
    <property type="entry name" value="Glyco_hydro_31_TIM"/>
</dbReference>
<feature type="chain" id="PRO_5016756037" description="Maltase" evidence="7">
    <location>
        <begin position="25"/>
        <end position="959"/>
    </location>
</feature>
<reference evidence="11 12" key="1">
    <citation type="submission" date="2016-10" db="EMBL/GenBank/DDBJ databases">
        <authorList>
            <person name="Cai Z."/>
        </authorList>
    </citation>
    <scope>NUCLEOTIDE SEQUENCE [LARGE SCALE GENOMIC DNA]</scope>
</reference>